<feature type="transmembrane region" description="Helical" evidence="1">
    <location>
        <begin position="32"/>
        <end position="53"/>
    </location>
</feature>
<sequence length="139" mass="15092">MADLETMYGEDAAQALYMWRFAGVSFGLEARFWWTLLGSLATASLTALGAIVYKVIDERISDNTWLTNELKDGLPYDGTTSVPGGTRAFGRWGGGKWIWMAYSIAGGAVIEYEIVSSAPDGEQLADDYEELGGGRCAVM</sequence>
<protein>
    <submittedName>
        <fullName evidence="2">Uncharacterized protein</fullName>
    </submittedName>
</protein>
<dbReference type="EMBL" id="HBIW01025946">
    <property type="protein sequence ID" value="CAE0706942.1"/>
    <property type="molecule type" value="Transcribed_RNA"/>
</dbReference>
<evidence type="ECO:0000256" key="1">
    <source>
        <dbReference type="SAM" id="Phobius"/>
    </source>
</evidence>
<keyword evidence="1" id="KW-1133">Transmembrane helix</keyword>
<evidence type="ECO:0000313" key="2">
    <source>
        <dbReference type="EMBL" id="CAE0706942.1"/>
    </source>
</evidence>
<dbReference type="Proteomes" id="UP000789595">
    <property type="component" value="Unassembled WGS sequence"/>
</dbReference>
<keyword evidence="1" id="KW-0812">Transmembrane</keyword>
<dbReference type="AlphaFoldDB" id="A0A7S4EED2"/>
<reference evidence="2" key="1">
    <citation type="submission" date="2021-01" db="EMBL/GenBank/DDBJ databases">
        <authorList>
            <person name="Corre E."/>
            <person name="Pelletier E."/>
            <person name="Niang G."/>
            <person name="Scheremetjew M."/>
            <person name="Finn R."/>
            <person name="Kale V."/>
            <person name="Holt S."/>
            <person name="Cochrane G."/>
            <person name="Meng A."/>
            <person name="Brown T."/>
            <person name="Cohen L."/>
        </authorList>
    </citation>
    <scope>NUCLEOTIDE SEQUENCE</scope>
    <source>
        <strain evidence="2">CCMP1756</strain>
    </source>
</reference>
<evidence type="ECO:0000313" key="4">
    <source>
        <dbReference type="Proteomes" id="UP000789595"/>
    </source>
</evidence>
<gene>
    <name evidence="2" type="ORF">PCAL00307_LOCUS22393</name>
    <name evidence="3" type="ORF">PECAL_2P12440</name>
</gene>
<name>A0A7S4EED2_9STRA</name>
<accession>A0A7S4EED2</accession>
<proteinExistence type="predicted"/>
<keyword evidence="4" id="KW-1185">Reference proteome</keyword>
<reference evidence="3" key="2">
    <citation type="submission" date="2021-11" db="EMBL/GenBank/DDBJ databases">
        <authorList>
            <consortium name="Genoscope - CEA"/>
            <person name="William W."/>
        </authorList>
    </citation>
    <scope>NUCLEOTIDE SEQUENCE</scope>
</reference>
<dbReference type="EMBL" id="CAKKNE010000002">
    <property type="protein sequence ID" value="CAH0368189.1"/>
    <property type="molecule type" value="Genomic_DNA"/>
</dbReference>
<keyword evidence="1" id="KW-0472">Membrane</keyword>
<organism evidence="2">
    <name type="scientific">Pelagomonas calceolata</name>
    <dbReference type="NCBI Taxonomy" id="35677"/>
    <lineage>
        <taxon>Eukaryota</taxon>
        <taxon>Sar</taxon>
        <taxon>Stramenopiles</taxon>
        <taxon>Ochrophyta</taxon>
        <taxon>Pelagophyceae</taxon>
        <taxon>Pelagomonadales</taxon>
        <taxon>Pelagomonadaceae</taxon>
        <taxon>Pelagomonas</taxon>
    </lineage>
</organism>
<evidence type="ECO:0000313" key="3">
    <source>
        <dbReference type="EMBL" id="CAH0368189.1"/>
    </source>
</evidence>